<name>A0A2M3ZUV6_9DIPT</name>
<sequence length="111" mass="12359">MIVVIVCCVRQSVPFVIALSCPRRCLFRVFPRNQKSRSVGISLGLPFGSPLPQPPTPLSLPRFWLSAQLRNGSKKGGNPGKREVQVSARRWSRVVNPFTQCLLSVRSASRQ</sequence>
<evidence type="ECO:0000313" key="1">
    <source>
        <dbReference type="EMBL" id="MBW32301.1"/>
    </source>
</evidence>
<proteinExistence type="predicted"/>
<reference evidence="1" key="1">
    <citation type="submission" date="2018-01" db="EMBL/GenBank/DDBJ databases">
        <title>An insight into the sialome of Amazonian anophelines.</title>
        <authorList>
            <person name="Ribeiro J.M."/>
            <person name="Scarpassa V."/>
            <person name="Calvo E."/>
        </authorList>
    </citation>
    <scope>NUCLEOTIDE SEQUENCE</scope>
    <source>
        <tissue evidence="1">Salivary glands</tissue>
    </source>
</reference>
<accession>A0A2M3ZUV6</accession>
<dbReference type="EMBL" id="GGFM01011550">
    <property type="protein sequence ID" value="MBW32301.1"/>
    <property type="molecule type" value="Transcribed_RNA"/>
</dbReference>
<dbReference type="AlphaFoldDB" id="A0A2M3ZUV6"/>
<organism evidence="1">
    <name type="scientific">Anopheles braziliensis</name>
    <dbReference type="NCBI Taxonomy" id="58242"/>
    <lineage>
        <taxon>Eukaryota</taxon>
        <taxon>Metazoa</taxon>
        <taxon>Ecdysozoa</taxon>
        <taxon>Arthropoda</taxon>
        <taxon>Hexapoda</taxon>
        <taxon>Insecta</taxon>
        <taxon>Pterygota</taxon>
        <taxon>Neoptera</taxon>
        <taxon>Endopterygota</taxon>
        <taxon>Diptera</taxon>
        <taxon>Nematocera</taxon>
        <taxon>Culicoidea</taxon>
        <taxon>Culicidae</taxon>
        <taxon>Anophelinae</taxon>
        <taxon>Anopheles</taxon>
    </lineage>
</organism>
<protein>
    <submittedName>
        <fullName evidence="1">Putative secreted peptide</fullName>
    </submittedName>
</protein>